<evidence type="ECO:0000256" key="5">
    <source>
        <dbReference type="ARBA" id="ARBA00022519"/>
    </source>
</evidence>
<dbReference type="SMART" id="SM00382">
    <property type="entry name" value="AAA"/>
    <property type="match status" value="1"/>
</dbReference>
<proteinExistence type="inferred from homology"/>
<dbReference type="PANTHER" id="PTHR43297:SF14">
    <property type="entry name" value="ATPASE AAA-TYPE CORE DOMAIN-CONTAINING PROTEIN"/>
    <property type="match status" value="1"/>
</dbReference>
<dbReference type="GO" id="GO:0015833">
    <property type="term" value="P:peptide transport"/>
    <property type="evidence" value="ECO:0007669"/>
    <property type="project" value="InterPro"/>
</dbReference>
<geneLocation type="plasmid" evidence="11 12">
    <name>unnamed1</name>
</geneLocation>
<evidence type="ECO:0000256" key="3">
    <source>
        <dbReference type="ARBA" id="ARBA00022448"/>
    </source>
</evidence>
<sequence length="322" mass="34728">MTMAEPMLTIDGLCIDSTRGGERRRIVDGLSLRVHPGEVYGLVGESGSGKSISMMSSVGLAARGLDVVAGSVSIGSTPLPARDQKGLRGSLSRGASLLFQNAKGALNPYMMVARQVERALGKAGRGRDRRAEVEELFRVVGLSYHDHGRKYPHQISGGQAQRVAMACALATKPRLLIADEPTTALDVTTEGELLRFLTGMCRERGMALVLIAHNLSLVSVYCDRISIMHAGQLVETGKRSLLFKNPLHPYTQGLIAAVPDVDNPHELVPLKGSVWGGPARAARCRFSHRCPQAQPICNTARPPSIRRGDQSVQCVLYDEVSK</sequence>
<dbReference type="EMBL" id="CP042262">
    <property type="protein sequence ID" value="QDY70531.1"/>
    <property type="molecule type" value="Genomic_DNA"/>
</dbReference>
<comment type="similarity">
    <text evidence="2">Belongs to the ABC transporter superfamily.</text>
</comment>
<dbReference type="Pfam" id="PF00005">
    <property type="entry name" value="ABC_tran"/>
    <property type="match status" value="1"/>
</dbReference>
<dbReference type="SUPFAM" id="SSF52540">
    <property type="entry name" value="P-loop containing nucleoside triphosphate hydrolases"/>
    <property type="match status" value="1"/>
</dbReference>
<dbReference type="InterPro" id="IPR003593">
    <property type="entry name" value="AAA+_ATPase"/>
</dbReference>
<dbReference type="GO" id="GO:0005886">
    <property type="term" value="C:plasma membrane"/>
    <property type="evidence" value="ECO:0007669"/>
    <property type="project" value="UniProtKB-SubCell"/>
</dbReference>
<keyword evidence="12" id="KW-1185">Reference proteome</keyword>
<dbReference type="KEGG" id="lit:FPZ52_12560"/>
<evidence type="ECO:0000256" key="1">
    <source>
        <dbReference type="ARBA" id="ARBA00004417"/>
    </source>
</evidence>
<dbReference type="PROSITE" id="PS00211">
    <property type="entry name" value="ABC_TRANSPORTER_1"/>
    <property type="match status" value="1"/>
</dbReference>
<evidence type="ECO:0000313" key="12">
    <source>
        <dbReference type="Proteomes" id="UP000318483"/>
    </source>
</evidence>
<dbReference type="InterPro" id="IPR017871">
    <property type="entry name" value="ABC_transporter-like_CS"/>
</dbReference>
<reference evidence="11 12" key="1">
    <citation type="submission" date="2019-07" db="EMBL/GenBank/DDBJ databases">
        <title>Litoreibacter alkalisoli sp. nov., isolated from saline-alkaline soil.</title>
        <authorList>
            <person name="Wang S."/>
            <person name="Xu L."/>
            <person name="Xing Y.-T."/>
            <person name="Sun J.-Q."/>
        </authorList>
    </citation>
    <scope>NUCLEOTIDE SEQUENCE [LARGE SCALE GENOMIC DNA]</scope>
    <source>
        <strain evidence="11 12">LN3S51</strain>
        <plasmid evidence="11 12">unnamed1</plasmid>
    </source>
</reference>
<keyword evidence="3" id="KW-0813">Transport</keyword>
<evidence type="ECO:0000256" key="6">
    <source>
        <dbReference type="ARBA" id="ARBA00022741"/>
    </source>
</evidence>
<evidence type="ECO:0000259" key="10">
    <source>
        <dbReference type="PROSITE" id="PS50893"/>
    </source>
</evidence>
<keyword evidence="11" id="KW-0614">Plasmid</keyword>
<dbReference type="CDD" id="cd03257">
    <property type="entry name" value="ABC_NikE_OppD_transporters"/>
    <property type="match status" value="1"/>
</dbReference>
<dbReference type="Pfam" id="PF08352">
    <property type="entry name" value="oligo_HPY"/>
    <property type="match status" value="1"/>
</dbReference>
<keyword evidence="8" id="KW-1278">Translocase</keyword>
<evidence type="ECO:0000256" key="2">
    <source>
        <dbReference type="ARBA" id="ARBA00005417"/>
    </source>
</evidence>
<evidence type="ECO:0000313" key="11">
    <source>
        <dbReference type="EMBL" id="QDY70531.1"/>
    </source>
</evidence>
<keyword evidence="4" id="KW-1003">Cell membrane</keyword>
<keyword evidence="6" id="KW-0547">Nucleotide-binding</keyword>
<protein>
    <submittedName>
        <fullName evidence="11">ABC transporter ATP-binding protein</fullName>
    </submittedName>
</protein>
<evidence type="ECO:0000256" key="8">
    <source>
        <dbReference type="ARBA" id="ARBA00022967"/>
    </source>
</evidence>
<dbReference type="NCBIfam" id="TIGR01727">
    <property type="entry name" value="oligo_HPY"/>
    <property type="match status" value="1"/>
</dbReference>
<dbReference type="InterPro" id="IPR013563">
    <property type="entry name" value="Oligopep_ABC_C"/>
</dbReference>
<dbReference type="PANTHER" id="PTHR43297">
    <property type="entry name" value="OLIGOPEPTIDE TRANSPORT ATP-BINDING PROTEIN APPD"/>
    <property type="match status" value="1"/>
</dbReference>
<dbReference type="OrthoDB" id="7944089at2"/>
<feature type="domain" description="ABC transporter" evidence="10">
    <location>
        <begin position="8"/>
        <end position="255"/>
    </location>
</feature>
<dbReference type="InterPro" id="IPR050388">
    <property type="entry name" value="ABC_Ni/Peptide_Import"/>
</dbReference>
<dbReference type="PROSITE" id="PS50893">
    <property type="entry name" value="ABC_TRANSPORTER_2"/>
    <property type="match status" value="1"/>
</dbReference>
<dbReference type="InterPro" id="IPR003439">
    <property type="entry name" value="ABC_transporter-like_ATP-bd"/>
</dbReference>
<accession>A0A5B8J016</accession>
<dbReference type="Gene3D" id="3.40.50.300">
    <property type="entry name" value="P-loop containing nucleotide triphosphate hydrolases"/>
    <property type="match status" value="1"/>
</dbReference>
<dbReference type="GO" id="GO:0005524">
    <property type="term" value="F:ATP binding"/>
    <property type="evidence" value="ECO:0007669"/>
    <property type="project" value="UniProtKB-KW"/>
</dbReference>
<keyword evidence="7 11" id="KW-0067">ATP-binding</keyword>
<keyword evidence="9" id="KW-0472">Membrane</keyword>
<evidence type="ECO:0000256" key="4">
    <source>
        <dbReference type="ARBA" id="ARBA00022475"/>
    </source>
</evidence>
<evidence type="ECO:0000256" key="7">
    <source>
        <dbReference type="ARBA" id="ARBA00022840"/>
    </source>
</evidence>
<dbReference type="GO" id="GO:0016887">
    <property type="term" value="F:ATP hydrolysis activity"/>
    <property type="evidence" value="ECO:0007669"/>
    <property type="project" value="InterPro"/>
</dbReference>
<dbReference type="InterPro" id="IPR027417">
    <property type="entry name" value="P-loop_NTPase"/>
</dbReference>
<dbReference type="Proteomes" id="UP000318483">
    <property type="component" value="Plasmid unnamed1"/>
</dbReference>
<keyword evidence="5" id="KW-0997">Cell inner membrane</keyword>
<dbReference type="AlphaFoldDB" id="A0A5B8J016"/>
<gene>
    <name evidence="11" type="ORF">FPZ52_12560</name>
</gene>
<evidence type="ECO:0000256" key="9">
    <source>
        <dbReference type="ARBA" id="ARBA00023136"/>
    </source>
</evidence>
<name>A0A5B8J016_9RHOB</name>
<organism evidence="11 12">
    <name type="scientific">Qingshengfaniella alkalisoli</name>
    <dbReference type="NCBI Taxonomy" id="2599296"/>
    <lineage>
        <taxon>Bacteria</taxon>
        <taxon>Pseudomonadati</taxon>
        <taxon>Pseudomonadota</taxon>
        <taxon>Alphaproteobacteria</taxon>
        <taxon>Rhodobacterales</taxon>
        <taxon>Paracoccaceae</taxon>
        <taxon>Qingshengfaniella</taxon>
    </lineage>
</organism>
<comment type="subcellular location">
    <subcellularLocation>
        <location evidence="1">Cell inner membrane</location>
        <topology evidence="1">Peripheral membrane protein</topology>
    </subcellularLocation>
</comment>